<evidence type="ECO:0000256" key="5">
    <source>
        <dbReference type="ARBA" id="ARBA00022692"/>
    </source>
</evidence>
<feature type="transmembrane region" description="Helical" evidence="8">
    <location>
        <begin position="50"/>
        <end position="73"/>
    </location>
</feature>
<keyword evidence="2 8" id="KW-0813">Transport</keyword>
<gene>
    <name evidence="10" type="ORF">IV64_GL001806</name>
</gene>
<dbReference type="Proteomes" id="UP000051783">
    <property type="component" value="Unassembled WGS sequence"/>
</dbReference>
<evidence type="ECO:0000256" key="7">
    <source>
        <dbReference type="ARBA" id="ARBA00023136"/>
    </source>
</evidence>
<dbReference type="PROSITE" id="PS50928">
    <property type="entry name" value="ABC_TM1"/>
    <property type="match status" value="2"/>
</dbReference>
<dbReference type="InterPro" id="IPR000515">
    <property type="entry name" value="MetI-like"/>
</dbReference>
<feature type="transmembrane region" description="Helical" evidence="8">
    <location>
        <begin position="406"/>
        <end position="424"/>
    </location>
</feature>
<evidence type="ECO:0000313" key="10">
    <source>
        <dbReference type="EMBL" id="KRO14958.1"/>
    </source>
</evidence>
<dbReference type="PATRIC" id="fig|942150.3.peg.1877"/>
<evidence type="ECO:0000256" key="8">
    <source>
        <dbReference type="RuleBase" id="RU363032"/>
    </source>
</evidence>
<dbReference type="Pfam" id="PF00528">
    <property type="entry name" value="BPD_transp_1"/>
    <property type="match status" value="2"/>
</dbReference>
<protein>
    <submittedName>
        <fullName evidence="10">Binding-protein dependent transport system inner membrane protein</fullName>
    </submittedName>
</protein>
<dbReference type="EMBL" id="JQCL01000001">
    <property type="protein sequence ID" value="KRO14958.1"/>
    <property type="molecule type" value="Genomic_DNA"/>
</dbReference>
<feature type="domain" description="ABC transmembrane type-1" evidence="9">
    <location>
        <begin position="45"/>
        <end position="250"/>
    </location>
</feature>
<feature type="transmembrane region" description="Helical" evidence="8">
    <location>
        <begin position="125"/>
        <end position="152"/>
    </location>
</feature>
<feature type="transmembrane region" description="Helical" evidence="8">
    <location>
        <begin position="487"/>
        <end position="505"/>
    </location>
</feature>
<sequence length="555" mass="60978">MAWLIIAFVLFPNLQIFLSAFWHAGTVSMASFSQIFTAHAALASLGNSLLLGLLLSITSNVVGVFMVLTVSYFKIRGAKWLNLIYMSTIVYSGIVVASGYLFIYGESGFVTQLLRHVFPTLVANWFQGLPAVLFIMTFTCTANHMMFLKGALANLDYQMLEAAKLMGASQFQVLRQVVLPMLTPTLTTLTIFLFQTGIGAFSAPLIFGGTKFQTIAPTILTFAMDTYSRHLAVALSIILGLMQLVIFGVGMIIDRRRNVAFRTKVATPMKRQQIINPVINVIVHFIAYLIGFILIFPFVLVVIFSFTDDHSISMGRIYSFTLENYMNVLTTPDTIMPIVTSLSYALLSAGIALIMGMFLGRIAVLKRRPSLLERSEIAVMYLPWLLPAPLIALALVTTYGQPQWLVGNQILTGGLVLLLVAYVVSRLPYSIRFMEAAFRGQNRALEEAAVMLGASSTRAFFDVGLPAIRDSSLAVFSMNTLAHLAEYDMTVFLYSPSFIPLGVVIRDNTDPNSGTSSFGVNGLAANLIYSVLLVGIGSLLLYAVRKHAKDTTIMM</sequence>
<organism evidence="10 11">
    <name type="scientific">Lactiplantibacillus xiangfangensis</name>
    <dbReference type="NCBI Taxonomy" id="942150"/>
    <lineage>
        <taxon>Bacteria</taxon>
        <taxon>Bacillati</taxon>
        <taxon>Bacillota</taxon>
        <taxon>Bacilli</taxon>
        <taxon>Lactobacillales</taxon>
        <taxon>Lactobacillaceae</taxon>
        <taxon>Lactiplantibacillus</taxon>
    </lineage>
</organism>
<feature type="transmembrane region" description="Helical" evidence="8">
    <location>
        <begin position="80"/>
        <end position="105"/>
    </location>
</feature>
<keyword evidence="3" id="KW-1003">Cell membrane</keyword>
<name>A0A0R2MML7_9LACO</name>
<dbReference type="GO" id="GO:0005886">
    <property type="term" value="C:plasma membrane"/>
    <property type="evidence" value="ECO:0007669"/>
    <property type="project" value="UniProtKB-SubCell"/>
</dbReference>
<feature type="domain" description="ABC transmembrane type-1" evidence="9">
    <location>
        <begin position="338"/>
        <end position="541"/>
    </location>
</feature>
<evidence type="ECO:0000256" key="4">
    <source>
        <dbReference type="ARBA" id="ARBA00022519"/>
    </source>
</evidence>
<feature type="transmembrane region" description="Helical" evidence="8">
    <location>
        <begin position="381"/>
        <end position="400"/>
    </location>
</feature>
<dbReference type="STRING" id="942150.IV64_GL001806"/>
<comment type="subcellular location">
    <subcellularLocation>
        <location evidence="1">Cell inner membrane</location>
        <topology evidence="1">Multi-pass membrane protein</topology>
    </subcellularLocation>
    <subcellularLocation>
        <location evidence="8">Cell membrane</location>
        <topology evidence="8">Multi-pass membrane protein</topology>
    </subcellularLocation>
</comment>
<dbReference type="SUPFAM" id="SSF161098">
    <property type="entry name" value="MetI-like"/>
    <property type="match status" value="2"/>
</dbReference>
<dbReference type="CDD" id="cd06261">
    <property type="entry name" value="TM_PBP2"/>
    <property type="match status" value="1"/>
</dbReference>
<feature type="transmembrane region" description="Helical" evidence="8">
    <location>
        <begin position="525"/>
        <end position="544"/>
    </location>
</feature>
<accession>A0A0R2MML7</accession>
<evidence type="ECO:0000256" key="6">
    <source>
        <dbReference type="ARBA" id="ARBA00022989"/>
    </source>
</evidence>
<comment type="caution">
    <text evidence="10">The sequence shown here is derived from an EMBL/GenBank/DDBJ whole genome shotgun (WGS) entry which is preliminary data.</text>
</comment>
<feature type="transmembrane region" description="Helical" evidence="8">
    <location>
        <begin position="274"/>
        <end position="306"/>
    </location>
</feature>
<dbReference type="GO" id="GO:0055085">
    <property type="term" value="P:transmembrane transport"/>
    <property type="evidence" value="ECO:0007669"/>
    <property type="project" value="InterPro"/>
</dbReference>
<dbReference type="PANTHER" id="PTHR43357">
    <property type="entry name" value="INNER MEMBRANE ABC TRANSPORTER PERMEASE PROTEIN YDCV"/>
    <property type="match status" value="1"/>
</dbReference>
<evidence type="ECO:0000256" key="2">
    <source>
        <dbReference type="ARBA" id="ARBA00022448"/>
    </source>
</evidence>
<dbReference type="PANTHER" id="PTHR43357:SF4">
    <property type="entry name" value="INNER MEMBRANE ABC TRANSPORTER PERMEASE PROTEIN YDCV"/>
    <property type="match status" value="1"/>
</dbReference>
<evidence type="ECO:0000256" key="3">
    <source>
        <dbReference type="ARBA" id="ARBA00022475"/>
    </source>
</evidence>
<evidence type="ECO:0000259" key="9">
    <source>
        <dbReference type="PROSITE" id="PS50928"/>
    </source>
</evidence>
<feature type="transmembrane region" description="Helical" evidence="8">
    <location>
        <begin position="335"/>
        <end position="360"/>
    </location>
</feature>
<keyword evidence="5 8" id="KW-0812">Transmembrane</keyword>
<feature type="transmembrane region" description="Helical" evidence="8">
    <location>
        <begin position="173"/>
        <end position="194"/>
    </location>
</feature>
<keyword evidence="7 8" id="KW-0472">Membrane</keyword>
<comment type="similarity">
    <text evidence="8">Belongs to the binding-protein-dependent transport system permease family.</text>
</comment>
<keyword evidence="4" id="KW-0997">Cell inner membrane</keyword>
<proteinExistence type="inferred from homology"/>
<dbReference type="InterPro" id="IPR035906">
    <property type="entry name" value="MetI-like_sf"/>
</dbReference>
<keyword evidence="11" id="KW-1185">Reference proteome</keyword>
<dbReference type="AlphaFoldDB" id="A0A0R2MML7"/>
<feature type="transmembrane region" description="Helical" evidence="8">
    <location>
        <begin position="231"/>
        <end position="253"/>
    </location>
</feature>
<keyword evidence="6 8" id="KW-1133">Transmembrane helix</keyword>
<reference evidence="10 11" key="1">
    <citation type="journal article" date="2015" name="Genome Announc.">
        <title>Expanding the biotechnology potential of lactobacilli through comparative genomics of 213 strains and associated genera.</title>
        <authorList>
            <person name="Sun Z."/>
            <person name="Harris H.M."/>
            <person name="McCann A."/>
            <person name="Guo C."/>
            <person name="Argimon S."/>
            <person name="Zhang W."/>
            <person name="Yang X."/>
            <person name="Jeffery I.B."/>
            <person name="Cooney J.C."/>
            <person name="Kagawa T.F."/>
            <person name="Liu W."/>
            <person name="Song Y."/>
            <person name="Salvetti E."/>
            <person name="Wrobel A."/>
            <person name="Rasinkangas P."/>
            <person name="Parkhill J."/>
            <person name="Rea M.C."/>
            <person name="O'Sullivan O."/>
            <person name="Ritari J."/>
            <person name="Douillard F.P."/>
            <person name="Paul Ross R."/>
            <person name="Yang R."/>
            <person name="Briner A.E."/>
            <person name="Felis G.E."/>
            <person name="de Vos W.M."/>
            <person name="Barrangou R."/>
            <person name="Klaenhammer T.R."/>
            <person name="Caufield P.W."/>
            <person name="Cui Y."/>
            <person name="Zhang H."/>
            <person name="O'Toole P.W."/>
        </authorList>
    </citation>
    <scope>NUCLEOTIDE SEQUENCE [LARGE SCALE GENOMIC DNA]</scope>
    <source>
        <strain evidence="10 11">LMG 26013</strain>
    </source>
</reference>
<evidence type="ECO:0000313" key="11">
    <source>
        <dbReference type="Proteomes" id="UP000051783"/>
    </source>
</evidence>
<evidence type="ECO:0000256" key="1">
    <source>
        <dbReference type="ARBA" id="ARBA00004429"/>
    </source>
</evidence>
<dbReference type="Gene3D" id="1.10.3720.10">
    <property type="entry name" value="MetI-like"/>
    <property type="match status" value="2"/>
</dbReference>